<dbReference type="EMBL" id="JASCZI010030522">
    <property type="protein sequence ID" value="MED6123332.1"/>
    <property type="molecule type" value="Genomic_DNA"/>
</dbReference>
<name>A0ABU6RH40_9FABA</name>
<dbReference type="PANTHER" id="PTHR44102">
    <property type="entry name" value="PROTEIN NPG1"/>
    <property type="match status" value="1"/>
</dbReference>
<sequence length="139" mass="15502">MLLVCKRVLDAVEKMFSQGIPNAQVDNKLQEIVSHAVELLAELWKQAGCYPNAISAYRNALLSQWNVDNDCCAIIQKAFAMFLLNSGVEANPPSLAVQTEGSYVPKNNMKEAILLLVILQGEDDVEADYKMKNASEHWF</sequence>
<protein>
    <submittedName>
        <fullName evidence="1">Protein npg1</fullName>
    </submittedName>
</protein>
<comment type="caution">
    <text evidence="1">The sequence shown here is derived from an EMBL/GenBank/DDBJ whole genome shotgun (WGS) entry which is preliminary data.</text>
</comment>
<keyword evidence="2" id="KW-1185">Reference proteome</keyword>
<evidence type="ECO:0000313" key="2">
    <source>
        <dbReference type="Proteomes" id="UP001341840"/>
    </source>
</evidence>
<evidence type="ECO:0000313" key="1">
    <source>
        <dbReference type="EMBL" id="MED6123332.1"/>
    </source>
</evidence>
<gene>
    <name evidence="1" type="primary">NPG1_2</name>
    <name evidence="1" type="ORF">PIB30_048203</name>
</gene>
<accession>A0ABU6RH40</accession>
<proteinExistence type="predicted"/>
<organism evidence="1 2">
    <name type="scientific">Stylosanthes scabra</name>
    <dbReference type="NCBI Taxonomy" id="79078"/>
    <lineage>
        <taxon>Eukaryota</taxon>
        <taxon>Viridiplantae</taxon>
        <taxon>Streptophyta</taxon>
        <taxon>Embryophyta</taxon>
        <taxon>Tracheophyta</taxon>
        <taxon>Spermatophyta</taxon>
        <taxon>Magnoliopsida</taxon>
        <taxon>eudicotyledons</taxon>
        <taxon>Gunneridae</taxon>
        <taxon>Pentapetalae</taxon>
        <taxon>rosids</taxon>
        <taxon>fabids</taxon>
        <taxon>Fabales</taxon>
        <taxon>Fabaceae</taxon>
        <taxon>Papilionoideae</taxon>
        <taxon>50 kb inversion clade</taxon>
        <taxon>dalbergioids sensu lato</taxon>
        <taxon>Dalbergieae</taxon>
        <taxon>Pterocarpus clade</taxon>
        <taxon>Stylosanthes</taxon>
    </lineage>
</organism>
<dbReference type="InterPro" id="IPR043376">
    <property type="entry name" value="NPG1-like"/>
</dbReference>
<dbReference type="Proteomes" id="UP001341840">
    <property type="component" value="Unassembled WGS sequence"/>
</dbReference>
<reference evidence="1 2" key="1">
    <citation type="journal article" date="2023" name="Plants (Basel)">
        <title>Bridging the Gap: Combining Genomics and Transcriptomics Approaches to Understand Stylosanthes scabra, an Orphan Legume from the Brazilian Caatinga.</title>
        <authorList>
            <person name="Ferreira-Neto J.R.C."/>
            <person name="da Silva M.D."/>
            <person name="Binneck E."/>
            <person name="de Melo N.F."/>
            <person name="da Silva R.H."/>
            <person name="de Melo A.L.T.M."/>
            <person name="Pandolfi V."/>
            <person name="Bustamante F.O."/>
            <person name="Brasileiro-Vidal A.C."/>
            <person name="Benko-Iseppon A.M."/>
        </authorList>
    </citation>
    <scope>NUCLEOTIDE SEQUENCE [LARGE SCALE GENOMIC DNA]</scope>
    <source>
        <tissue evidence="1">Leaves</tissue>
    </source>
</reference>
<dbReference type="PANTHER" id="PTHR44102:SF5">
    <property type="entry name" value="PROTEIN NPG1"/>
    <property type="match status" value="1"/>
</dbReference>